<reference evidence="2 3" key="1">
    <citation type="submission" date="2024-02" db="EMBL/GenBank/DDBJ databases">
        <title>De novo assembly and annotation of 12 fungi associated with fruit tree decline syndrome in Ontario, Canada.</title>
        <authorList>
            <person name="Sulman M."/>
            <person name="Ellouze W."/>
            <person name="Ilyukhin E."/>
        </authorList>
    </citation>
    <scope>NUCLEOTIDE SEQUENCE [LARGE SCALE GENOMIC DNA]</scope>
    <source>
        <strain evidence="2 3">M169</strain>
    </source>
</reference>
<evidence type="ECO:0000313" key="2">
    <source>
        <dbReference type="EMBL" id="KAK7726515.1"/>
    </source>
</evidence>
<feature type="compositionally biased region" description="Gly residues" evidence="1">
    <location>
        <begin position="116"/>
        <end position="126"/>
    </location>
</feature>
<feature type="compositionally biased region" description="Low complexity" evidence="1">
    <location>
        <begin position="30"/>
        <end position="43"/>
    </location>
</feature>
<accession>A0ABR1P4W3</accession>
<dbReference type="EMBL" id="JAKNSF020000043">
    <property type="protein sequence ID" value="KAK7726515.1"/>
    <property type="molecule type" value="Genomic_DNA"/>
</dbReference>
<dbReference type="Proteomes" id="UP001430848">
    <property type="component" value="Unassembled WGS sequence"/>
</dbReference>
<evidence type="ECO:0000313" key="3">
    <source>
        <dbReference type="Proteomes" id="UP001430848"/>
    </source>
</evidence>
<keyword evidence="3" id="KW-1185">Reference proteome</keyword>
<gene>
    <name evidence="2" type="ORF">SLS63_007676</name>
</gene>
<feature type="compositionally biased region" description="Basic and acidic residues" evidence="1">
    <location>
        <begin position="133"/>
        <end position="145"/>
    </location>
</feature>
<feature type="region of interest" description="Disordered" evidence="1">
    <location>
        <begin position="164"/>
        <end position="224"/>
    </location>
</feature>
<feature type="region of interest" description="Disordered" evidence="1">
    <location>
        <begin position="1"/>
        <end position="145"/>
    </location>
</feature>
<proteinExistence type="predicted"/>
<feature type="compositionally biased region" description="Basic and acidic residues" evidence="1">
    <location>
        <begin position="215"/>
        <end position="224"/>
    </location>
</feature>
<comment type="caution">
    <text evidence="2">The sequence shown here is derived from an EMBL/GenBank/DDBJ whole genome shotgun (WGS) entry which is preliminary data.</text>
</comment>
<sequence>MAIRETWHRMVRKSFSSSSSTARSDDGDDTTAPAGTTAGTSPTPSVPLSKTSSRLTGNLSKITSWRSNASHNSRHHAHNSDGSNGAKENGGSGDSSSRKASPKRDSPPKSILKKSGGNGGGGGFGSGFPRRLHPSERPLTEQNLRHQEMLGTFTMKFGRSRRFSRGARSSFSGISPRCSVDSSAGAPGWGDDNDGADGGAPGYHGRASSAAVAPDEARIAEESS</sequence>
<feature type="compositionally biased region" description="Polar residues" evidence="1">
    <location>
        <begin position="46"/>
        <end position="65"/>
    </location>
</feature>
<evidence type="ECO:0000256" key="1">
    <source>
        <dbReference type="SAM" id="MobiDB-lite"/>
    </source>
</evidence>
<organism evidence="2 3">
    <name type="scientific">Diaporthe eres</name>
    <name type="common">Phomopsis oblonga</name>
    <dbReference type="NCBI Taxonomy" id="83184"/>
    <lineage>
        <taxon>Eukaryota</taxon>
        <taxon>Fungi</taxon>
        <taxon>Dikarya</taxon>
        <taxon>Ascomycota</taxon>
        <taxon>Pezizomycotina</taxon>
        <taxon>Sordariomycetes</taxon>
        <taxon>Sordariomycetidae</taxon>
        <taxon>Diaporthales</taxon>
        <taxon>Diaporthaceae</taxon>
        <taxon>Diaporthe</taxon>
        <taxon>Diaporthe eres species complex</taxon>
    </lineage>
</organism>
<protein>
    <submittedName>
        <fullName evidence="2">Uncharacterized protein</fullName>
    </submittedName>
</protein>
<name>A0ABR1P4W3_DIAER</name>